<protein>
    <recommendedName>
        <fullName evidence="5">RxLR effector protein</fullName>
    </recommendedName>
</protein>
<feature type="region of interest" description="Disordered" evidence="1">
    <location>
        <begin position="30"/>
        <end position="63"/>
    </location>
</feature>
<name>A0AAV1TWW0_9STRA</name>
<evidence type="ECO:0000256" key="1">
    <source>
        <dbReference type="SAM" id="MobiDB-lite"/>
    </source>
</evidence>
<gene>
    <name evidence="3" type="ORF">PM001_LOCUS10649</name>
</gene>
<feature type="chain" id="PRO_5043796803" description="RxLR effector protein" evidence="2">
    <location>
        <begin position="26"/>
        <end position="195"/>
    </location>
</feature>
<comment type="caution">
    <text evidence="3">The sequence shown here is derived from an EMBL/GenBank/DDBJ whole genome shotgun (WGS) entry which is preliminary data.</text>
</comment>
<sequence length="195" mass="21890">MAKCFLLLVLALVMLAGDNARLAHAISPMSQVTSSEQRPAGESGLEDKQVPQSRGYTKTVASEERGPAKVFPLPGGLIVRRPNDGWVAAMKNAAAEMKNVLSKTKYFASALKLEGTIAKFKGMQRRKTSVDDYGKELQLDPAAMDSYRSFRVSAEDLRRRGREYGSYLDYKYFMERGPEQMRLRLRNEHAPEPTR</sequence>
<accession>A0AAV1TWW0</accession>
<feature type="compositionally biased region" description="Polar residues" evidence="1">
    <location>
        <begin position="50"/>
        <end position="60"/>
    </location>
</feature>
<evidence type="ECO:0008006" key="5">
    <source>
        <dbReference type="Google" id="ProtNLM"/>
    </source>
</evidence>
<dbReference type="AlphaFoldDB" id="A0AAV1TWW0"/>
<reference evidence="3" key="1">
    <citation type="submission" date="2024-01" db="EMBL/GenBank/DDBJ databases">
        <authorList>
            <person name="Webb A."/>
        </authorList>
    </citation>
    <scope>NUCLEOTIDE SEQUENCE</scope>
    <source>
        <strain evidence="3">Pm1</strain>
    </source>
</reference>
<evidence type="ECO:0000313" key="4">
    <source>
        <dbReference type="Proteomes" id="UP001162060"/>
    </source>
</evidence>
<organism evidence="3 4">
    <name type="scientific">Peronospora matthiolae</name>
    <dbReference type="NCBI Taxonomy" id="2874970"/>
    <lineage>
        <taxon>Eukaryota</taxon>
        <taxon>Sar</taxon>
        <taxon>Stramenopiles</taxon>
        <taxon>Oomycota</taxon>
        <taxon>Peronosporomycetes</taxon>
        <taxon>Peronosporales</taxon>
        <taxon>Peronosporaceae</taxon>
        <taxon>Peronospora</taxon>
    </lineage>
</organism>
<proteinExistence type="predicted"/>
<dbReference type="EMBL" id="CAKLBY020000087">
    <property type="protein sequence ID" value="CAK7925499.1"/>
    <property type="molecule type" value="Genomic_DNA"/>
</dbReference>
<evidence type="ECO:0000256" key="2">
    <source>
        <dbReference type="SAM" id="SignalP"/>
    </source>
</evidence>
<keyword evidence="2" id="KW-0732">Signal</keyword>
<evidence type="ECO:0000313" key="3">
    <source>
        <dbReference type="EMBL" id="CAK7925499.1"/>
    </source>
</evidence>
<dbReference type="Proteomes" id="UP001162060">
    <property type="component" value="Unassembled WGS sequence"/>
</dbReference>
<feature type="signal peptide" evidence="2">
    <location>
        <begin position="1"/>
        <end position="25"/>
    </location>
</feature>